<dbReference type="PANTHER" id="PTHR43273">
    <property type="entry name" value="ANAEROBIC SULFATASE-MATURATING ENZYME HOMOLOG ASLB-RELATED"/>
    <property type="match status" value="1"/>
</dbReference>
<gene>
    <name evidence="8" type="ORF">GCM10022289_31580</name>
</gene>
<keyword evidence="5" id="KW-0411">Iron-sulfur</keyword>
<comment type="similarity">
    <text evidence="6">Belongs to the radical SAM superfamily. Anaerobic sulfatase-maturating enzyme family.</text>
</comment>
<dbReference type="InterPro" id="IPR007197">
    <property type="entry name" value="rSAM"/>
</dbReference>
<dbReference type="Gene3D" id="3.20.20.70">
    <property type="entry name" value="Aldolase class I"/>
    <property type="match status" value="1"/>
</dbReference>
<comment type="cofactor">
    <cofactor evidence="1">
        <name>[4Fe-4S] cluster</name>
        <dbReference type="ChEBI" id="CHEBI:49883"/>
    </cofactor>
</comment>
<proteinExistence type="inferred from homology"/>
<sequence>MKYSQFNSIIPYKDKFTLYNSFNQKFLIIDPLLKDLLDAAKHEEIDSLQEVHPTFYDYLKKEEYLVDKNVDEIQKVKDVVKQVDENLNSFLLTINPTMNCNFKCWYCYETHIKKSSLSVDMVDKIGFFIEKTVRRPGMHNFNVAFFGGEPLLYFDRDVVPVIVKLQQECIQNRVDYSVSFTTNGYLVTDEFIDFFKHCGIVPALQITLDGYKEKHDEVRYVSATRGSYDVIIKNIKKLLLNKFPVRLRVNYTSENIDDAYKIAEEFHDISTDIKSTFLLMDYHRVWQDAKVDDIGVIVGNNIEKIKAEGIQVKHMSPNNVRDSCYADKRNSAVINYNGDLFKCTARDFTTAKRAGYLTDEGDLIWEDNYLERRMNAKFNNKPCLSCRLMPICNGGCSQHALESLGEKEYCVYYGDEALKDEVVKTKVEEIIEALQLNEA</sequence>
<evidence type="ECO:0000313" key="9">
    <source>
        <dbReference type="Proteomes" id="UP001501772"/>
    </source>
</evidence>
<evidence type="ECO:0000313" key="8">
    <source>
        <dbReference type="EMBL" id="GAA4208116.1"/>
    </source>
</evidence>
<dbReference type="SUPFAM" id="SSF102114">
    <property type="entry name" value="Radical SAM enzymes"/>
    <property type="match status" value="1"/>
</dbReference>
<protein>
    <submittedName>
        <fullName evidence="8">Radical SAM protein</fullName>
    </submittedName>
</protein>
<dbReference type="PANTHER" id="PTHR43273:SF3">
    <property type="entry name" value="ANAEROBIC SULFATASE-MATURATING ENZYME HOMOLOG ASLB-RELATED"/>
    <property type="match status" value="1"/>
</dbReference>
<dbReference type="EMBL" id="BAABBY010000007">
    <property type="protein sequence ID" value="GAA4208116.1"/>
    <property type="molecule type" value="Genomic_DNA"/>
</dbReference>
<evidence type="ECO:0000256" key="3">
    <source>
        <dbReference type="ARBA" id="ARBA00022723"/>
    </source>
</evidence>
<organism evidence="8 9">
    <name type="scientific">Pedobacter jeongneungensis</name>
    <dbReference type="NCBI Taxonomy" id="947309"/>
    <lineage>
        <taxon>Bacteria</taxon>
        <taxon>Pseudomonadati</taxon>
        <taxon>Bacteroidota</taxon>
        <taxon>Sphingobacteriia</taxon>
        <taxon>Sphingobacteriales</taxon>
        <taxon>Sphingobacteriaceae</taxon>
        <taxon>Pedobacter</taxon>
    </lineage>
</organism>
<dbReference type="InterPro" id="IPR058240">
    <property type="entry name" value="rSAM_sf"/>
</dbReference>
<comment type="caution">
    <text evidence="8">The sequence shown here is derived from an EMBL/GenBank/DDBJ whole genome shotgun (WGS) entry which is preliminary data.</text>
</comment>
<dbReference type="InterPro" id="IPR023885">
    <property type="entry name" value="4Fe4S-binding_SPASM_dom"/>
</dbReference>
<dbReference type="InterPro" id="IPR013785">
    <property type="entry name" value="Aldolase_TIM"/>
</dbReference>
<evidence type="ECO:0000256" key="6">
    <source>
        <dbReference type="ARBA" id="ARBA00023601"/>
    </source>
</evidence>
<keyword evidence="3" id="KW-0479">Metal-binding</keyword>
<dbReference type="InterPro" id="IPR006638">
    <property type="entry name" value="Elp3/MiaA/NifB-like_rSAM"/>
</dbReference>
<name>A0ABP8BJP5_9SPHI</name>
<dbReference type="SFLD" id="SFLDG01067">
    <property type="entry name" value="SPASM/twitch_domain_containing"/>
    <property type="match status" value="1"/>
</dbReference>
<dbReference type="SMART" id="SM00729">
    <property type="entry name" value="Elp3"/>
    <property type="match status" value="1"/>
</dbReference>
<keyword evidence="9" id="KW-1185">Reference proteome</keyword>
<reference evidence="9" key="1">
    <citation type="journal article" date="2019" name="Int. J. Syst. Evol. Microbiol.">
        <title>The Global Catalogue of Microorganisms (GCM) 10K type strain sequencing project: providing services to taxonomists for standard genome sequencing and annotation.</title>
        <authorList>
            <consortium name="The Broad Institute Genomics Platform"/>
            <consortium name="The Broad Institute Genome Sequencing Center for Infectious Disease"/>
            <person name="Wu L."/>
            <person name="Ma J."/>
        </authorList>
    </citation>
    <scope>NUCLEOTIDE SEQUENCE [LARGE SCALE GENOMIC DNA]</scope>
    <source>
        <strain evidence="9">JCM 17626</strain>
    </source>
</reference>
<evidence type="ECO:0000256" key="2">
    <source>
        <dbReference type="ARBA" id="ARBA00022691"/>
    </source>
</evidence>
<dbReference type="PROSITE" id="PS51918">
    <property type="entry name" value="RADICAL_SAM"/>
    <property type="match status" value="1"/>
</dbReference>
<dbReference type="RefSeq" id="WP_344852409.1">
    <property type="nucleotide sequence ID" value="NZ_BAABBY010000007.1"/>
</dbReference>
<feature type="domain" description="Radical SAM core" evidence="7">
    <location>
        <begin position="83"/>
        <end position="308"/>
    </location>
</feature>
<keyword evidence="4" id="KW-0408">Iron</keyword>
<dbReference type="Proteomes" id="UP001501772">
    <property type="component" value="Unassembled WGS sequence"/>
</dbReference>
<dbReference type="Pfam" id="PF04055">
    <property type="entry name" value="Radical_SAM"/>
    <property type="match status" value="1"/>
</dbReference>
<keyword evidence="2" id="KW-0949">S-adenosyl-L-methionine</keyword>
<dbReference type="CDD" id="cd01335">
    <property type="entry name" value="Radical_SAM"/>
    <property type="match status" value="1"/>
</dbReference>
<accession>A0ABP8BJP5</accession>
<dbReference type="InterPro" id="IPR023867">
    <property type="entry name" value="Sulphatase_maturase_rSAM"/>
</dbReference>
<evidence type="ECO:0000256" key="5">
    <source>
        <dbReference type="ARBA" id="ARBA00023014"/>
    </source>
</evidence>
<evidence type="ECO:0000256" key="4">
    <source>
        <dbReference type="ARBA" id="ARBA00023004"/>
    </source>
</evidence>
<evidence type="ECO:0000259" key="7">
    <source>
        <dbReference type="PROSITE" id="PS51918"/>
    </source>
</evidence>
<dbReference type="SFLD" id="SFLDG01386">
    <property type="entry name" value="main_SPASM_domain-containing"/>
    <property type="match status" value="1"/>
</dbReference>
<dbReference type="NCBIfam" id="TIGR04085">
    <property type="entry name" value="rSAM_more_4Fe4S"/>
    <property type="match status" value="1"/>
</dbReference>
<dbReference type="SFLD" id="SFLDS00029">
    <property type="entry name" value="Radical_SAM"/>
    <property type="match status" value="1"/>
</dbReference>
<evidence type="ECO:0000256" key="1">
    <source>
        <dbReference type="ARBA" id="ARBA00001966"/>
    </source>
</evidence>